<reference evidence="2" key="1">
    <citation type="submission" date="2016-10" db="EMBL/GenBank/DDBJ databases">
        <authorList>
            <person name="Varghese N."/>
            <person name="Submissions S."/>
        </authorList>
    </citation>
    <scope>NUCLEOTIDE SEQUENCE [LARGE SCALE GENOMIC DNA]</scope>
    <source>
        <strain evidence="2">Ah-143</strain>
    </source>
</reference>
<dbReference type="InterPro" id="IPR038152">
    <property type="entry name" value="Carbam_trans_C_sf"/>
</dbReference>
<dbReference type="AlphaFoldDB" id="A0A1I6ZEF6"/>
<proteinExistence type="predicted"/>
<dbReference type="Gene3D" id="3.90.870.20">
    <property type="entry name" value="Carbamoyltransferase, C-terminal domain"/>
    <property type="match status" value="1"/>
</dbReference>
<keyword evidence="1" id="KW-0808">Transferase</keyword>
<dbReference type="Proteomes" id="UP000199187">
    <property type="component" value="Unassembled WGS sequence"/>
</dbReference>
<evidence type="ECO:0000313" key="1">
    <source>
        <dbReference type="EMBL" id="SFT61080.1"/>
    </source>
</evidence>
<evidence type="ECO:0000313" key="2">
    <source>
        <dbReference type="Proteomes" id="UP000199187"/>
    </source>
</evidence>
<dbReference type="GO" id="GO:0016740">
    <property type="term" value="F:transferase activity"/>
    <property type="evidence" value="ECO:0007669"/>
    <property type="project" value="UniProtKB-KW"/>
</dbReference>
<keyword evidence="2" id="KW-1185">Reference proteome</keyword>
<gene>
    <name evidence="1" type="ORF">SAMN05192562_1011115</name>
</gene>
<dbReference type="OrthoDB" id="9780777at2"/>
<dbReference type="EMBL" id="FPAU01000001">
    <property type="protein sequence ID" value="SFT61080.1"/>
    <property type="molecule type" value="Genomic_DNA"/>
</dbReference>
<protein>
    <submittedName>
        <fullName evidence="1">Carbamoyltransferase</fullName>
    </submittedName>
</protein>
<name>A0A1I6ZEF6_9ENTR</name>
<dbReference type="RefSeq" id="WP_090119896.1">
    <property type="nucleotide sequence ID" value="NZ_CP045300.1"/>
</dbReference>
<accession>A0A1I6ZEF6</accession>
<organism evidence="1 2">
    <name type="scientific">Kosakonia arachidis</name>
    <dbReference type="NCBI Taxonomy" id="551989"/>
    <lineage>
        <taxon>Bacteria</taxon>
        <taxon>Pseudomonadati</taxon>
        <taxon>Pseudomonadota</taxon>
        <taxon>Gammaproteobacteria</taxon>
        <taxon>Enterobacterales</taxon>
        <taxon>Enterobacteriaceae</taxon>
        <taxon>Kosakonia</taxon>
    </lineage>
</organism>
<sequence length="139" mass="15543">MAVVLKTGGTTNTSLNGGGEPIIDNTEDSINFFRHNEDVDFLLLGERLISRNETTWLQNFKEGNKIRLSDGILTNIFSKGKRYVFFIKGRLSVNIDVAVFDSINKNDGYLTYSMLGGNDSTVIKSLFTALMLGFMEFAR</sequence>